<evidence type="ECO:0000313" key="2">
    <source>
        <dbReference type="Proteomes" id="UP000020406"/>
    </source>
</evidence>
<accession>Z9JH28</accession>
<gene>
    <name evidence="1" type="ORF">AF72_12415</name>
</gene>
<sequence>MVNAIHLLRLGFARERDRSITPPFAKQHTPDHDPMRVEVLRAYRFDFGRVHLAPLRVIHVFRGRADHGDTDDRDRFTAAIAGNQIPAQG</sequence>
<proteinExistence type="predicted"/>
<reference evidence="1 2" key="1">
    <citation type="journal article" date="2014" name="Genome Announc.">
        <title>Draft Genome Sequence of Xylella fastidiosa Pear Leaf Scorch Strain in Taiwan.</title>
        <authorList>
            <person name="Su C.C."/>
            <person name="Deng W.L."/>
            <person name="Jan F.J."/>
            <person name="Chang C.J."/>
            <person name="Huang H."/>
            <person name="Chen J."/>
        </authorList>
    </citation>
    <scope>NUCLEOTIDE SEQUENCE [LARGE SCALE GENOMIC DNA]</scope>
    <source>
        <strain evidence="1 2">PLS229</strain>
    </source>
</reference>
<dbReference type="AlphaFoldDB" id="Z9JH28"/>
<protein>
    <submittedName>
        <fullName evidence="1">Uncharacterized protein</fullName>
    </submittedName>
</protein>
<dbReference type="EMBL" id="JDSQ01000031">
    <property type="protein sequence ID" value="EWS77116.1"/>
    <property type="molecule type" value="Genomic_DNA"/>
</dbReference>
<dbReference type="RefSeq" id="WP_038272770.1">
    <property type="nucleotide sequence ID" value="NZ_CP087696.1"/>
</dbReference>
<dbReference type="Proteomes" id="UP000020406">
    <property type="component" value="Unassembled WGS sequence"/>
</dbReference>
<name>Z9JH28_9GAMM</name>
<dbReference type="KEGG" id="xtw:AB672_10955"/>
<evidence type="ECO:0000313" key="1">
    <source>
        <dbReference type="EMBL" id="EWS77116.1"/>
    </source>
</evidence>
<organism evidence="1 2">
    <name type="scientific">Xylella taiwanensis</name>
    <dbReference type="NCBI Taxonomy" id="1444770"/>
    <lineage>
        <taxon>Bacteria</taxon>
        <taxon>Pseudomonadati</taxon>
        <taxon>Pseudomonadota</taxon>
        <taxon>Gammaproteobacteria</taxon>
        <taxon>Lysobacterales</taxon>
        <taxon>Lysobacteraceae</taxon>
        <taxon>Xylella</taxon>
    </lineage>
</organism>
<comment type="caution">
    <text evidence="1">The sequence shown here is derived from an EMBL/GenBank/DDBJ whole genome shotgun (WGS) entry which is preliminary data.</text>
</comment>